<feature type="non-terminal residue" evidence="4">
    <location>
        <position position="1"/>
    </location>
</feature>
<proteinExistence type="predicted"/>
<feature type="non-terminal residue" evidence="4">
    <location>
        <position position="104"/>
    </location>
</feature>
<accession>A0A852H7L9</accession>
<dbReference type="InterPro" id="IPR013783">
    <property type="entry name" value="Ig-like_fold"/>
</dbReference>
<organism evidence="4 5">
    <name type="scientific">Nicator chloris</name>
    <dbReference type="NCBI Taxonomy" id="237433"/>
    <lineage>
        <taxon>Eukaryota</taxon>
        <taxon>Metazoa</taxon>
        <taxon>Chordata</taxon>
        <taxon>Craniata</taxon>
        <taxon>Vertebrata</taxon>
        <taxon>Euteleostomi</taxon>
        <taxon>Archelosauria</taxon>
        <taxon>Archosauria</taxon>
        <taxon>Dinosauria</taxon>
        <taxon>Saurischia</taxon>
        <taxon>Theropoda</taxon>
        <taxon>Coelurosauria</taxon>
        <taxon>Aves</taxon>
        <taxon>Neognathae</taxon>
        <taxon>Neoaves</taxon>
        <taxon>Telluraves</taxon>
        <taxon>Australaves</taxon>
        <taxon>Passeriformes</taxon>
        <taxon>Sylvioidea</taxon>
        <taxon>Pycnonotidae</taxon>
        <taxon>Nicator</taxon>
    </lineage>
</organism>
<keyword evidence="1" id="KW-0732">Signal</keyword>
<dbReference type="Proteomes" id="UP000653383">
    <property type="component" value="Unassembled WGS sequence"/>
</dbReference>
<feature type="domain" description="Ig-like" evidence="3">
    <location>
        <begin position="3"/>
        <end position="73"/>
    </location>
</feature>
<protein>
    <submittedName>
        <fullName evidence="4">FCGR2 protein</fullName>
    </submittedName>
</protein>
<dbReference type="GO" id="GO:0009897">
    <property type="term" value="C:external side of plasma membrane"/>
    <property type="evidence" value="ECO:0007669"/>
    <property type="project" value="TreeGrafter"/>
</dbReference>
<dbReference type="GO" id="GO:0006955">
    <property type="term" value="P:immune response"/>
    <property type="evidence" value="ECO:0007669"/>
    <property type="project" value="TreeGrafter"/>
</dbReference>
<dbReference type="InterPro" id="IPR003598">
    <property type="entry name" value="Ig_sub2"/>
</dbReference>
<dbReference type="AlphaFoldDB" id="A0A852H7L9"/>
<dbReference type="SMART" id="SM00409">
    <property type="entry name" value="IG"/>
    <property type="match status" value="1"/>
</dbReference>
<dbReference type="InterPro" id="IPR003599">
    <property type="entry name" value="Ig_sub"/>
</dbReference>
<dbReference type="SMART" id="SM00408">
    <property type="entry name" value="IGc2"/>
    <property type="match status" value="1"/>
</dbReference>
<evidence type="ECO:0000256" key="1">
    <source>
        <dbReference type="ARBA" id="ARBA00022729"/>
    </source>
</evidence>
<comment type="caution">
    <text evidence="4">The sequence shown here is derived from an EMBL/GenBank/DDBJ whole genome shotgun (WGS) entry which is preliminary data.</text>
</comment>
<evidence type="ECO:0000256" key="2">
    <source>
        <dbReference type="ARBA" id="ARBA00023157"/>
    </source>
</evidence>
<dbReference type="PANTHER" id="PTHR11481">
    <property type="entry name" value="IMMUNOGLOBULIN FC RECEPTOR"/>
    <property type="match status" value="1"/>
</dbReference>
<keyword evidence="2" id="KW-1015">Disulfide bond</keyword>
<dbReference type="SUPFAM" id="SSF48726">
    <property type="entry name" value="Immunoglobulin"/>
    <property type="match status" value="1"/>
</dbReference>
<dbReference type="InterPro" id="IPR036179">
    <property type="entry name" value="Ig-like_dom_sf"/>
</dbReference>
<evidence type="ECO:0000313" key="5">
    <source>
        <dbReference type="Proteomes" id="UP000653383"/>
    </source>
</evidence>
<dbReference type="Gene3D" id="2.60.40.10">
    <property type="entry name" value="Immunoglobulins"/>
    <property type="match status" value="1"/>
</dbReference>
<dbReference type="PROSITE" id="PS50835">
    <property type="entry name" value="IG_LIKE"/>
    <property type="match status" value="1"/>
</dbReference>
<dbReference type="EMBL" id="WAAE01002089">
    <property type="protein sequence ID" value="NXX25194.1"/>
    <property type="molecule type" value="Genomic_DNA"/>
</dbReference>
<gene>
    <name evidence="4" type="primary">Fcgr2</name>
    <name evidence="4" type="ORF">NICCHL_R14988</name>
</gene>
<keyword evidence="5" id="KW-1185">Reference proteome</keyword>
<dbReference type="Pfam" id="PF13927">
    <property type="entry name" value="Ig_3"/>
    <property type="match status" value="1"/>
</dbReference>
<sequence length="104" mass="11725">SCPTATPVLQVPAGPLLEGDTVTLRCRVRQKNPAPFVRFFHHEKGLAWYIRQTELSLPPLQLRHSGRYRCSVEGRSWPWPPVWDESAPVAVTVHGEHPTPHTSV</sequence>
<dbReference type="GO" id="GO:0004888">
    <property type="term" value="F:transmembrane signaling receptor activity"/>
    <property type="evidence" value="ECO:0007669"/>
    <property type="project" value="TreeGrafter"/>
</dbReference>
<dbReference type="InterPro" id="IPR007110">
    <property type="entry name" value="Ig-like_dom"/>
</dbReference>
<evidence type="ECO:0000259" key="3">
    <source>
        <dbReference type="PROSITE" id="PS50835"/>
    </source>
</evidence>
<reference evidence="4" key="1">
    <citation type="submission" date="2020-02" db="EMBL/GenBank/DDBJ databases">
        <title>Bird 10,000 Genomes (B10K) Project - Family phase.</title>
        <authorList>
            <person name="Zhang G."/>
        </authorList>
    </citation>
    <scope>NUCLEOTIDE SEQUENCE</scope>
    <source>
        <strain evidence="4">B10K-DU-002-40</strain>
        <tissue evidence="4">Muscle</tissue>
    </source>
</reference>
<dbReference type="PANTHER" id="PTHR11481:SF64">
    <property type="entry name" value="FC RECEPTOR-LIKE PROTEIN 4"/>
    <property type="match status" value="1"/>
</dbReference>
<dbReference type="InterPro" id="IPR050488">
    <property type="entry name" value="Ig_Fc_receptor"/>
</dbReference>
<dbReference type="GO" id="GO:0007166">
    <property type="term" value="P:cell surface receptor signaling pathway"/>
    <property type="evidence" value="ECO:0007669"/>
    <property type="project" value="TreeGrafter"/>
</dbReference>
<evidence type="ECO:0000313" key="4">
    <source>
        <dbReference type="EMBL" id="NXX25194.1"/>
    </source>
</evidence>
<dbReference type="OrthoDB" id="6151406at2759"/>
<name>A0A852H7L9_9PASS</name>